<feature type="compositionally biased region" description="Basic and acidic residues" evidence="1">
    <location>
        <begin position="522"/>
        <end position="548"/>
    </location>
</feature>
<organism evidence="2 3">
    <name type="scientific">Heliocybe sulcata</name>
    <dbReference type="NCBI Taxonomy" id="5364"/>
    <lineage>
        <taxon>Eukaryota</taxon>
        <taxon>Fungi</taxon>
        <taxon>Dikarya</taxon>
        <taxon>Basidiomycota</taxon>
        <taxon>Agaricomycotina</taxon>
        <taxon>Agaricomycetes</taxon>
        <taxon>Gloeophyllales</taxon>
        <taxon>Gloeophyllaceae</taxon>
        <taxon>Heliocybe</taxon>
    </lineage>
</organism>
<dbReference type="AlphaFoldDB" id="A0A5C3NEZ8"/>
<feature type="compositionally biased region" description="Acidic residues" evidence="1">
    <location>
        <begin position="135"/>
        <end position="152"/>
    </location>
</feature>
<feature type="region of interest" description="Disordered" evidence="1">
    <location>
        <begin position="522"/>
        <end position="811"/>
    </location>
</feature>
<feature type="compositionally biased region" description="Pro residues" evidence="1">
    <location>
        <begin position="116"/>
        <end position="127"/>
    </location>
</feature>
<evidence type="ECO:0000313" key="3">
    <source>
        <dbReference type="Proteomes" id="UP000305948"/>
    </source>
</evidence>
<feature type="compositionally biased region" description="Low complexity" evidence="1">
    <location>
        <begin position="708"/>
        <end position="728"/>
    </location>
</feature>
<feature type="compositionally biased region" description="Low complexity" evidence="1">
    <location>
        <begin position="660"/>
        <end position="670"/>
    </location>
</feature>
<name>A0A5C3NEZ8_9AGAM</name>
<keyword evidence="3" id="KW-1185">Reference proteome</keyword>
<feature type="compositionally biased region" description="Polar residues" evidence="1">
    <location>
        <begin position="762"/>
        <end position="775"/>
    </location>
</feature>
<evidence type="ECO:0000313" key="2">
    <source>
        <dbReference type="EMBL" id="TFK55943.1"/>
    </source>
</evidence>
<feature type="compositionally biased region" description="Low complexity" evidence="1">
    <location>
        <begin position="784"/>
        <end position="806"/>
    </location>
</feature>
<feature type="compositionally biased region" description="Polar residues" evidence="1">
    <location>
        <begin position="627"/>
        <end position="638"/>
    </location>
</feature>
<dbReference type="OrthoDB" id="3268641at2759"/>
<feature type="compositionally biased region" description="Polar residues" evidence="1">
    <location>
        <begin position="35"/>
        <end position="49"/>
    </location>
</feature>
<dbReference type="EMBL" id="ML213504">
    <property type="protein sequence ID" value="TFK55943.1"/>
    <property type="molecule type" value="Genomic_DNA"/>
</dbReference>
<accession>A0A5C3NEZ8</accession>
<feature type="region of interest" description="Disordered" evidence="1">
    <location>
        <begin position="1"/>
        <end position="157"/>
    </location>
</feature>
<reference evidence="2 3" key="1">
    <citation type="journal article" date="2019" name="Nat. Ecol. Evol.">
        <title>Megaphylogeny resolves global patterns of mushroom evolution.</title>
        <authorList>
            <person name="Varga T."/>
            <person name="Krizsan K."/>
            <person name="Foldi C."/>
            <person name="Dima B."/>
            <person name="Sanchez-Garcia M."/>
            <person name="Sanchez-Ramirez S."/>
            <person name="Szollosi G.J."/>
            <person name="Szarkandi J.G."/>
            <person name="Papp V."/>
            <person name="Albert L."/>
            <person name="Andreopoulos W."/>
            <person name="Angelini C."/>
            <person name="Antonin V."/>
            <person name="Barry K.W."/>
            <person name="Bougher N.L."/>
            <person name="Buchanan P."/>
            <person name="Buyck B."/>
            <person name="Bense V."/>
            <person name="Catcheside P."/>
            <person name="Chovatia M."/>
            <person name="Cooper J."/>
            <person name="Damon W."/>
            <person name="Desjardin D."/>
            <person name="Finy P."/>
            <person name="Geml J."/>
            <person name="Haridas S."/>
            <person name="Hughes K."/>
            <person name="Justo A."/>
            <person name="Karasinski D."/>
            <person name="Kautmanova I."/>
            <person name="Kiss B."/>
            <person name="Kocsube S."/>
            <person name="Kotiranta H."/>
            <person name="LaButti K.M."/>
            <person name="Lechner B.E."/>
            <person name="Liimatainen K."/>
            <person name="Lipzen A."/>
            <person name="Lukacs Z."/>
            <person name="Mihaltcheva S."/>
            <person name="Morgado L.N."/>
            <person name="Niskanen T."/>
            <person name="Noordeloos M.E."/>
            <person name="Ohm R.A."/>
            <person name="Ortiz-Santana B."/>
            <person name="Ovrebo C."/>
            <person name="Racz N."/>
            <person name="Riley R."/>
            <person name="Savchenko A."/>
            <person name="Shiryaev A."/>
            <person name="Soop K."/>
            <person name="Spirin V."/>
            <person name="Szebenyi C."/>
            <person name="Tomsovsky M."/>
            <person name="Tulloss R.E."/>
            <person name="Uehling J."/>
            <person name="Grigoriev I.V."/>
            <person name="Vagvolgyi C."/>
            <person name="Papp T."/>
            <person name="Martin F.M."/>
            <person name="Miettinen O."/>
            <person name="Hibbett D.S."/>
            <person name="Nagy L.G."/>
        </authorList>
    </citation>
    <scope>NUCLEOTIDE SEQUENCE [LARGE SCALE GENOMIC DNA]</scope>
    <source>
        <strain evidence="2 3">OMC1185</strain>
    </source>
</reference>
<feature type="region of interest" description="Disordered" evidence="1">
    <location>
        <begin position="368"/>
        <end position="457"/>
    </location>
</feature>
<protein>
    <submittedName>
        <fullName evidence="2">Uncharacterized protein</fullName>
    </submittedName>
</protein>
<feature type="compositionally biased region" description="Basic and acidic residues" evidence="1">
    <location>
        <begin position="556"/>
        <end position="570"/>
    </location>
</feature>
<gene>
    <name evidence="2" type="ORF">OE88DRAFT_1804728</name>
</gene>
<dbReference type="Proteomes" id="UP000305948">
    <property type="component" value="Unassembled WGS sequence"/>
</dbReference>
<dbReference type="STRING" id="5364.A0A5C3NEZ8"/>
<feature type="compositionally biased region" description="Low complexity" evidence="1">
    <location>
        <begin position="57"/>
        <end position="67"/>
    </location>
</feature>
<evidence type="ECO:0000256" key="1">
    <source>
        <dbReference type="SAM" id="MobiDB-lite"/>
    </source>
</evidence>
<proteinExistence type="predicted"/>
<feature type="compositionally biased region" description="Low complexity" evidence="1">
    <location>
        <begin position="408"/>
        <end position="421"/>
    </location>
</feature>
<sequence>MRRLVSVFQKRSDKSESADGSEASAPRTTRKISSRLLNTPSHITVSTGRPSFAAANSSSSSSTGSTSLQTPEDDAGPYASQDAPKKALMSWLARRKTGSSQRLDAPSARDWEAAGPPVPALHQPPLPHLSSDQQNTEDSEDDTSSEESDDEAPPAIDRLIPNVTAAALSSSRNKLLSLISSNLTPPFFPPPCLHPPSGPLFPRSCNLARTLPFEDSTASYMHKTVLLRRLRSNKLSRPEALSIAPFATKIVGQPKSKMRSVSPEAEAAVEAKRVERFSEGLRRWACRPCFEDRMVLWEPAEAASGRSDISWKRVTGNGKGYGVASLEFSEGLEALAGLLEEELPEGPASSEAVSYSIEDVRAPPTALSPSVHVPLDHKSSSKPNLPSLFGSRQGSMPSLAIHVPRPAPLSIPSSPSTAPTSPESPMPSYPRRSPAPTDTKSLAVPTPSKDETADDIADRIPLGYALRLKKQREQKARFLQEEKQRRVLEEKKTIVEERRKHEEEKLQWEKERKAWELEKKAMEEEKKRKKYKDEVVAARMRREEERSGARRVPVVESDREESRTRRETSRSRPNRQMSDPHLPAPPVSRPASVAETHHRPLSMYSATRGASTEDVRLKDRGRKPSRRQSSGSDAQGSSMPVAPPSTWSMYGMPAVPPVPVMAMPPYVASPYADSMPLLPPNAPFMSQGYGDRNRSRSRSGSKSRRDGSPSSGSSSRSRPQSYRSNSSSEHVHHVQGTSNSSSHRGHERRPSGGESPSRLSVPRSTLGTQGRSYSGSDVERRYSSVRGQSSSSPSTSSRPTIVSSASWGGPWVAQPTMAPMPMYGGSPGFAVHPMPMMAPGVHQARASPTSQRQSVIF</sequence>